<gene>
    <name evidence="2" type="ORF">Ahy_A08g039109</name>
</gene>
<dbReference type="AlphaFoldDB" id="A0A445BV92"/>
<dbReference type="EMBL" id="SDMP01000008">
    <property type="protein sequence ID" value="RYR42649.1"/>
    <property type="molecule type" value="Genomic_DNA"/>
</dbReference>
<evidence type="ECO:0000256" key="1">
    <source>
        <dbReference type="SAM" id="SignalP"/>
    </source>
</evidence>
<name>A0A445BV92_ARAHY</name>
<reference evidence="2 3" key="1">
    <citation type="submission" date="2019-01" db="EMBL/GenBank/DDBJ databases">
        <title>Sequencing of cultivated peanut Arachis hypogaea provides insights into genome evolution and oil improvement.</title>
        <authorList>
            <person name="Chen X."/>
        </authorList>
    </citation>
    <scope>NUCLEOTIDE SEQUENCE [LARGE SCALE GENOMIC DNA]</scope>
    <source>
        <strain evidence="3">cv. Fuhuasheng</strain>
        <tissue evidence="2">Leaves</tissue>
    </source>
</reference>
<comment type="caution">
    <text evidence="2">The sequence shown here is derived from an EMBL/GenBank/DDBJ whole genome shotgun (WGS) entry which is preliminary data.</text>
</comment>
<proteinExistence type="predicted"/>
<feature type="signal peptide" evidence="1">
    <location>
        <begin position="1"/>
        <end position="20"/>
    </location>
</feature>
<accession>A0A445BV92</accession>
<feature type="chain" id="PRO_5019182355" evidence="1">
    <location>
        <begin position="21"/>
        <end position="74"/>
    </location>
</feature>
<organism evidence="2 3">
    <name type="scientific">Arachis hypogaea</name>
    <name type="common">Peanut</name>
    <dbReference type="NCBI Taxonomy" id="3818"/>
    <lineage>
        <taxon>Eukaryota</taxon>
        <taxon>Viridiplantae</taxon>
        <taxon>Streptophyta</taxon>
        <taxon>Embryophyta</taxon>
        <taxon>Tracheophyta</taxon>
        <taxon>Spermatophyta</taxon>
        <taxon>Magnoliopsida</taxon>
        <taxon>eudicotyledons</taxon>
        <taxon>Gunneridae</taxon>
        <taxon>Pentapetalae</taxon>
        <taxon>rosids</taxon>
        <taxon>fabids</taxon>
        <taxon>Fabales</taxon>
        <taxon>Fabaceae</taxon>
        <taxon>Papilionoideae</taxon>
        <taxon>50 kb inversion clade</taxon>
        <taxon>dalbergioids sensu lato</taxon>
        <taxon>Dalbergieae</taxon>
        <taxon>Pterocarpus clade</taxon>
        <taxon>Arachis</taxon>
    </lineage>
</organism>
<protein>
    <submittedName>
        <fullName evidence="2">Uncharacterized protein</fullName>
    </submittedName>
</protein>
<evidence type="ECO:0000313" key="2">
    <source>
        <dbReference type="EMBL" id="RYR42649.1"/>
    </source>
</evidence>
<keyword evidence="1" id="KW-0732">Signal</keyword>
<dbReference type="Proteomes" id="UP000289738">
    <property type="component" value="Chromosome A08"/>
</dbReference>
<keyword evidence="3" id="KW-1185">Reference proteome</keyword>
<evidence type="ECO:0000313" key="3">
    <source>
        <dbReference type="Proteomes" id="UP000289738"/>
    </source>
</evidence>
<sequence length="74" mass="8880">MYDMKLLFIICFIAYYYVPSQEDIRIERIENKRFPSIPQPCNDCDSEMDECFLKTLELCFDFVIIVCSKNTTIY</sequence>